<evidence type="ECO:0000313" key="3">
    <source>
        <dbReference type="Proteomes" id="UP000076154"/>
    </source>
</evidence>
<accession>A0A369J505</accession>
<comment type="caution">
    <text evidence="2">The sequence shown here is derived from an EMBL/GenBank/DDBJ whole genome shotgun (WGS) entry which is preliminary data.</text>
</comment>
<dbReference type="InParanoid" id="A0A369J505"/>
<sequence length="82" mass="9058">MCYAPHETVLDCIRIGRGKNPGSSPTSSSRAEDGEVQRGSASPISRPQHLSNGLCTTRNRPGWHPHEVREKLWVIADIELNP</sequence>
<evidence type="ECO:0000256" key="1">
    <source>
        <dbReference type="SAM" id="MobiDB-lite"/>
    </source>
</evidence>
<protein>
    <submittedName>
        <fullName evidence="2">Uncharacterized protein</fullName>
    </submittedName>
</protein>
<feature type="compositionally biased region" description="Polar residues" evidence="1">
    <location>
        <begin position="39"/>
        <end position="54"/>
    </location>
</feature>
<feature type="region of interest" description="Disordered" evidence="1">
    <location>
        <begin position="15"/>
        <end position="54"/>
    </location>
</feature>
<dbReference type="EMBL" id="LUEZ02000143">
    <property type="protein sequence ID" value="RDB15697.1"/>
    <property type="molecule type" value="Genomic_DNA"/>
</dbReference>
<gene>
    <name evidence="2" type="ORF">Hypma_003979</name>
</gene>
<dbReference type="AlphaFoldDB" id="A0A369J505"/>
<reference evidence="2" key="1">
    <citation type="submission" date="2018-04" db="EMBL/GenBank/DDBJ databases">
        <title>Whole genome sequencing of Hypsizygus marmoreus.</title>
        <authorList>
            <person name="Choi I.-G."/>
            <person name="Min B."/>
            <person name="Kim J.-G."/>
            <person name="Kim S."/>
            <person name="Oh Y.-L."/>
            <person name="Kong W.-S."/>
            <person name="Park H."/>
            <person name="Jeong J."/>
            <person name="Song E.-S."/>
        </authorList>
    </citation>
    <scope>NUCLEOTIDE SEQUENCE [LARGE SCALE GENOMIC DNA]</scope>
    <source>
        <strain evidence="2">51987-8</strain>
    </source>
</reference>
<evidence type="ECO:0000313" key="2">
    <source>
        <dbReference type="EMBL" id="RDB15697.1"/>
    </source>
</evidence>
<organism evidence="2 3">
    <name type="scientific">Hypsizygus marmoreus</name>
    <name type="common">White beech mushroom</name>
    <name type="synonym">Agaricus marmoreus</name>
    <dbReference type="NCBI Taxonomy" id="39966"/>
    <lineage>
        <taxon>Eukaryota</taxon>
        <taxon>Fungi</taxon>
        <taxon>Dikarya</taxon>
        <taxon>Basidiomycota</taxon>
        <taxon>Agaricomycotina</taxon>
        <taxon>Agaricomycetes</taxon>
        <taxon>Agaricomycetidae</taxon>
        <taxon>Agaricales</taxon>
        <taxon>Tricholomatineae</taxon>
        <taxon>Lyophyllaceae</taxon>
        <taxon>Hypsizygus</taxon>
    </lineage>
</organism>
<proteinExistence type="predicted"/>
<name>A0A369J505_HYPMA</name>
<keyword evidence="3" id="KW-1185">Reference proteome</keyword>
<dbReference type="Proteomes" id="UP000076154">
    <property type="component" value="Unassembled WGS sequence"/>
</dbReference>